<reference evidence="2" key="1">
    <citation type="submission" date="2023-04" db="EMBL/GenBank/DDBJ databases">
        <title>Black Yeasts Isolated from many extreme environments.</title>
        <authorList>
            <person name="Coleine C."/>
            <person name="Stajich J.E."/>
            <person name="Selbmann L."/>
        </authorList>
    </citation>
    <scope>NUCLEOTIDE SEQUENCE</scope>
    <source>
        <strain evidence="2">CCFEE 5312</strain>
    </source>
</reference>
<evidence type="ECO:0000313" key="3">
    <source>
        <dbReference type="Proteomes" id="UP001271007"/>
    </source>
</evidence>
<organism evidence="2 3">
    <name type="scientific">Extremus antarcticus</name>
    <dbReference type="NCBI Taxonomy" id="702011"/>
    <lineage>
        <taxon>Eukaryota</taxon>
        <taxon>Fungi</taxon>
        <taxon>Dikarya</taxon>
        <taxon>Ascomycota</taxon>
        <taxon>Pezizomycotina</taxon>
        <taxon>Dothideomycetes</taxon>
        <taxon>Dothideomycetidae</taxon>
        <taxon>Mycosphaerellales</taxon>
        <taxon>Extremaceae</taxon>
        <taxon>Extremus</taxon>
    </lineage>
</organism>
<feature type="domain" description="DUF7587" evidence="1">
    <location>
        <begin position="37"/>
        <end position="155"/>
    </location>
</feature>
<comment type="caution">
    <text evidence="2">The sequence shown here is derived from an EMBL/GenBank/DDBJ whole genome shotgun (WGS) entry which is preliminary data.</text>
</comment>
<protein>
    <recommendedName>
        <fullName evidence="1">DUF7587 domain-containing protein</fullName>
    </recommendedName>
</protein>
<sequence length="291" mass="32677">MEALTGELNSLALVESSCIAFAPNQSSHSTSLAVEATPRYLYRVFDPSSPGETNANWVRSRDALRNEPASVIDLFRRPEHEQMAYRIWGHLRWRNFPDDNLVSWTSSLLFAIQYIFYRHNHQRSRPSYASIMICILDTRDLQYGAFIRDLDLIKSFAPFSEDLKGVERMRSLKVEGHCQIVSAQALIDLGLLTLRPEFTQAAADLECGWANDVVQMNTALEHDLASPEPSQDIELLHVALRIGELFEGRFRTHVMAHLAAIIPGQINVRDIACVFGGGKLDCTAPPSHAIS</sequence>
<dbReference type="Pfam" id="PF24494">
    <property type="entry name" value="DUF7587"/>
    <property type="match status" value="1"/>
</dbReference>
<accession>A0AAJ0G4H8</accession>
<dbReference type="InterPro" id="IPR056009">
    <property type="entry name" value="DUF7587"/>
</dbReference>
<evidence type="ECO:0000259" key="1">
    <source>
        <dbReference type="Pfam" id="PF24494"/>
    </source>
</evidence>
<dbReference type="EMBL" id="JAWDJX010000105">
    <property type="protein sequence ID" value="KAK3046223.1"/>
    <property type="molecule type" value="Genomic_DNA"/>
</dbReference>
<proteinExistence type="predicted"/>
<evidence type="ECO:0000313" key="2">
    <source>
        <dbReference type="EMBL" id="KAK3046223.1"/>
    </source>
</evidence>
<gene>
    <name evidence="2" type="ORF">LTR09_012271</name>
</gene>
<dbReference type="AlphaFoldDB" id="A0AAJ0G4H8"/>
<dbReference type="Proteomes" id="UP001271007">
    <property type="component" value="Unassembled WGS sequence"/>
</dbReference>
<name>A0AAJ0G4H8_9PEZI</name>
<keyword evidence="3" id="KW-1185">Reference proteome</keyword>